<dbReference type="KEGG" id="reo:HUE58_06590"/>
<dbReference type="GO" id="GO:0022900">
    <property type="term" value="P:electron transport chain"/>
    <property type="evidence" value="ECO:0007669"/>
    <property type="project" value="UniProtKB-UniRule"/>
</dbReference>
<dbReference type="NCBIfam" id="TIGR01947">
    <property type="entry name" value="rnfG"/>
    <property type="match status" value="1"/>
</dbReference>
<comment type="subcellular location">
    <subcellularLocation>
        <location evidence="6">Cell inner membrane</location>
        <topology evidence="6">Single-pass membrane protein</topology>
    </subcellularLocation>
</comment>
<evidence type="ECO:0000256" key="4">
    <source>
        <dbReference type="ARBA" id="ARBA00022643"/>
    </source>
</evidence>
<evidence type="ECO:0000313" key="9">
    <source>
        <dbReference type="Proteomes" id="UP000509429"/>
    </source>
</evidence>
<comment type="similarity">
    <text evidence="6">Belongs to the RnfG family.</text>
</comment>
<organism evidence="8 9">
    <name type="scientific">Candidatus Ruthia endofausta</name>
    <dbReference type="NCBI Taxonomy" id="2738852"/>
    <lineage>
        <taxon>Bacteria</taxon>
        <taxon>Pseudomonadati</taxon>
        <taxon>Pseudomonadota</taxon>
        <taxon>Gammaproteobacteria</taxon>
        <taxon>Candidatus Pseudothioglobaceae</taxon>
        <taxon>Candidatus Ruthturnera</taxon>
    </lineage>
</organism>
<keyword evidence="4 6" id="KW-0288">FMN</keyword>
<evidence type="ECO:0000256" key="2">
    <source>
        <dbReference type="ARBA" id="ARBA00022553"/>
    </source>
</evidence>
<keyword evidence="9" id="KW-1185">Reference proteome</keyword>
<dbReference type="GO" id="GO:0005886">
    <property type="term" value="C:plasma membrane"/>
    <property type="evidence" value="ECO:0007669"/>
    <property type="project" value="UniProtKB-SubCell"/>
</dbReference>
<keyword evidence="5 6" id="KW-0249">Electron transport</keyword>
<dbReference type="Pfam" id="PF04205">
    <property type="entry name" value="FMN_bind"/>
    <property type="match status" value="1"/>
</dbReference>
<dbReference type="RefSeq" id="WP_174606176.1">
    <property type="nucleotide sequence ID" value="NZ_CP054490.1"/>
</dbReference>
<sequence>MLRAILKSGALLFVFTVVSISFVSLTQINTKDAITYNEKQLLIQRLGELISDYSNDILADKYTKTLVLHGITQTISIYPAKKNHQVFAYLIEHVYPNGYNGDIRLLTGVCVDKKLLGVRVITHKETPGLGDKIELKKSNWIEQFLGLSFLNPAPKNWKVKRDGGIFDGFTGATITPRAIITATYQVLELLNKPCSFSKKPCIKGF</sequence>
<evidence type="ECO:0000256" key="5">
    <source>
        <dbReference type="ARBA" id="ARBA00022982"/>
    </source>
</evidence>
<protein>
    <recommendedName>
        <fullName evidence="6">Ion-translocating oxidoreductase complex subunit G</fullName>
        <ecNumber evidence="6">7.-.-.-</ecNumber>
    </recommendedName>
    <alternativeName>
        <fullName evidence="6">Rnf electron transport complex subunit G</fullName>
    </alternativeName>
</protein>
<evidence type="ECO:0000313" key="8">
    <source>
        <dbReference type="EMBL" id="QKQ24740.1"/>
    </source>
</evidence>
<dbReference type="InterPro" id="IPR007329">
    <property type="entry name" value="FMN-bd"/>
</dbReference>
<evidence type="ECO:0000256" key="6">
    <source>
        <dbReference type="HAMAP-Rule" id="MF_00479"/>
    </source>
</evidence>
<keyword evidence="2 6" id="KW-0597">Phosphoprotein</keyword>
<keyword evidence="6" id="KW-1133">Transmembrane helix</keyword>
<evidence type="ECO:0000259" key="7">
    <source>
        <dbReference type="SMART" id="SM00900"/>
    </source>
</evidence>
<keyword evidence="6" id="KW-0472">Membrane</keyword>
<dbReference type="HAMAP" id="MF_00479">
    <property type="entry name" value="RsxG_RnfG"/>
    <property type="match status" value="1"/>
</dbReference>
<comment type="function">
    <text evidence="6">Part of a membrane-bound complex that couples electron transfer with translocation of ions across the membrane.</text>
</comment>
<dbReference type="PANTHER" id="PTHR36118">
    <property type="entry name" value="ION-TRANSLOCATING OXIDOREDUCTASE COMPLEX SUBUNIT G"/>
    <property type="match status" value="1"/>
</dbReference>
<dbReference type="GO" id="GO:0009055">
    <property type="term" value="F:electron transfer activity"/>
    <property type="evidence" value="ECO:0007669"/>
    <property type="project" value="InterPro"/>
</dbReference>
<evidence type="ECO:0000256" key="1">
    <source>
        <dbReference type="ARBA" id="ARBA00022448"/>
    </source>
</evidence>
<keyword evidence="6" id="KW-1278">Translocase</keyword>
<dbReference type="Proteomes" id="UP000509429">
    <property type="component" value="Chromosome"/>
</dbReference>
<keyword evidence="6" id="KW-0812">Transmembrane</keyword>
<proteinExistence type="inferred from homology"/>
<accession>A0A6N0HR85</accession>
<reference evidence="8 9" key="1">
    <citation type="submission" date="2020-05" db="EMBL/GenBank/DDBJ databases">
        <title>Horizontal transmission and recombination maintain forever young bacterial symbiont genomes.</title>
        <authorList>
            <person name="Russell S.L."/>
            <person name="Pepper-Tunick E."/>
            <person name="Svedberg J."/>
            <person name="Byrne A."/>
            <person name="Ruelas Castillo J."/>
            <person name="Vollmers C."/>
            <person name="Beinart R.A."/>
            <person name="Corbett-Detig R."/>
        </authorList>
    </citation>
    <scope>NUCLEOTIDE SEQUENCE [LARGE SCALE GENOMIC DNA]</scope>
    <source>
        <strain evidence="8">JDF_Ridge</strain>
    </source>
</reference>
<dbReference type="PANTHER" id="PTHR36118:SF1">
    <property type="entry name" value="ION-TRANSLOCATING OXIDOREDUCTASE COMPLEX SUBUNIT G"/>
    <property type="match status" value="1"/>
</dbReference>
<dbReference type="SMART" id="SM00900">
    <property type="entry name" value="FMN_bind"/>
    <property type="match status" value="1"/>
</dbReference>
<feature type="modified residue" description="FMN phosphoryl threonine" evidence="6">
    <location>
        <position position="173"/>
    </location>
</feature>
<dbReference type="PIRSF" id="PIRSF006091">
    <property type="entry name" value="E_trnsport_RnfG"/>
    <property type="match status" value="1"/>
</dbReference>
<gene>
    <name evidence="6" type="primary">rnfG</name>
    <name evidence="8" type="ORF">HUE58_06590</name>
</gene>
<dbReference type="EC" id="7.-.-.-" evidence="6"/>
<name>A0A6N0HR85_9GAMM</name>
<feature type="domain" description="FMN-binding" evidence="7">
    <location>
        <begin position="98"/>
        <end position="190"/>
    </location>
</feature>
<dbReference type="AlphaFoldDB" id="A0A6N0HR85"/>
<dbReference type="GO" id="GO:0010181">
    <property type="term" value="F:FMN binding"/>
    <property type="evidence" value="ECO:0007669"/>
    <property type="project" value="InterPro"/>
</dbReference>
<dbReference type="InterPro" id="IPR010209">
    <property type="entry name" value="Ion_transpt_RnfG/RsxG"/>
</dbReference>
<comment type="cofactor">
    <cofactor evidence="6">
        <name>FMN</name>
        <dbReference type="ChEBI" id="CHEBI:58210"/>
    </cofactor>
</comment>
<keyword evidence="6" id="KW-0997">Cell inner membrane</keyword>
<dbReference type="EMBL" id="CP054490">
    <property type="protein sequence ID" value="QKQ24740.1"/>
    <property type="molecule type" value="Genomic_DNA"/>
</dbReference>
<keyword evidence="1 6" id="KW-0813">Transport</keyword>
<comment type="subunit">
    <text evidence="6">The complex is composed of six subunits: RnfA, RnfB, RnfC, RnfD, RnfE and RnfG.</text>
</comment>
<keyword evidence="3 6" id="KW-0285">Flavoprotein</keyword>
<evidence type="ECO:0000256" key="3">
    <source>
        <dbReference type="ARBA" id="ARBA00022630"/>
    </source>
</evidence>
<keyword evidence="6" id="KW-1003">Cell membrane</keyword>